<feature type="domain" description="Beta-galactosidase trimerisation" evidence="2">
    <location>
        <begin position="401"/>
        <end position="505"/>
    </location>
</feature>
<proteinExistence type="predicted"/>
<organism evidence="3 4">
    <name type="scientific">Paenibacillus allorhizosphaerae</name>
    <dbReference type="NCBI Taxonomy" id="2849866"/>
    <lineage>
        <taxon>Bacteria</taxon>
        <taxon>Bacillati</taxon>
        <taxon>Bacillota</taxon>
        <taxon>Bacilli</taxon>
        <taxon>Bacillales</taxon>
        <taxon>Paenibacillaceae</taxon>
        <taxon>Paenibacillus</taxon>
    </lineage>
</organism>
<reference evidence="3 4" key="1">
    <citation type="submission" date="2021-06" db="EMBL/GenBank/DDBJ databases">
        <authorList>
            <person name="Criscuolo A."/>
        </authorList>
    </citation>
    <scope>NUCLEOTIDE SEQUENCE [LARGE SCALE GENOMIC DNA]</scope>
    <source>
        <strain evidence="4">CIP 111802</strain>
    </source>
</reference>
<evidence type="ECO:0000313" key="4">
    <source>
        <dbReference type="Proteomes" id="UP000730618"/>
    </source>
</evidence>
<dbReference type="Proteomes" id="UP000730618">
    <property type="component" value="Unassembled WGS sequence"/>
</dbReference>
<gene>
    <name evidence="3" type="ORF">PAECIP111802_05768</name>
</gene>
<keyword evidence="1" id="KW-0732">Signal</keyword>
<sequence>MVMNKLKATGLFMIGLLLVSSTAKNVKAVVLDDAQQAGSKKTSIESSHKGTELMIPSLWWRQLSVTEGGQLAYWDTEKLKELGANWVSASYRPLDENNKFVGTSWVIPPGMIERVMELAKPGLESAHNAGIKVVGTSDSMQFRPEVMVSVGINPELLYGRDLAGNPIKIDAYQKGNYMSCLLNPYWQDIETKIGKAHAEAGFDGLFLDLFPYTSGEGVLCGCEYCKKAWEAYSQKVFGMAQPFPSAVLDLNRSVDRTFLTFRIEAIYNFMQHVEQAGKKYNPDFKVMLNCNADNPTMAYLLRLGMPQPISELGQLNAGEESSLYLYRMIESATDDPLFAQFNGPNQYMPDYKYKTELAEAFAGGGGLMLAAKNDDLDAVNKNFTDFLNKNKPTYEGAVSEARVGILYSWRDHTFLQSSAMKRTDRMLWAKNSARRTAAILASKGIPYDYIFVENGLRKKELSDYDVLIAPDLKLLDDKDAEDIRKYVEKGGRLLTLGTFGSLKSAGTDYLTRDSSLLKSWTGKEMENGYFEATLGKGKIGGSATYAIGNSESAMIISDSFNKAAGYVELDSQLKVNHNGNGRVESAIRKNGSARYIHLIRYNNRGDIGQKKASVIYKVPEQYKVKEVTGDSPYSGDMGIQWKEEGGSLTVNIENLDLYGVLKVELEPSAGLNRIFNTRRVR</sequence>
<evidence type="ECO:0000313" key="3">
    <source>
        <dbReference type="EMBL" id="CAG7654414.1"/>
    </source>
</evidence>
<dbReference type="InterPro" id="IPR013738">
    <property type="entry name" value="Beta_galactosidase_Trimer"/>
</dbReference>
<dbReference type="Pfam" id="PF08532">
    <property type="entry name" value="Glyco_hydro_42M"/>
    <property type="match status" value="1"/>
</dbReference>
<feature type="chain" id="PRO_5045550022" description="Beta-galactosidase trimerisation domain-containing protein" evidence="1">
    <location>
        <begin position="24"/>
        <end position="681"/>
    </location>
</feature>
<evidence type="ECO:0000259" key="2">
    <source>
        <dbReference type="Pfam" id="PF08532"/>
    </source>
</evidence>
<feature type="signal peptide" evidence="1">
    <location>
        <begin position="1"/>
        <end position="23"/>
    </location>
</feature>
<comment type="caution">
    <text evidence="3">The sequence shown here is derived from an EMBL/GenBank/DDBJ whole genome shotgun (WGS) entry which is preliminary data.</text>
</comment>
<accession>A0ABM8VQM5</accession>
<name>A0ABM8VQM5_9BACL</name>
<dbReference type="CDD" id="cd03143">
    <property type="entry name" value="A4_beta-galactosidase_middle_domain"/>
    <property type="match status" value="1"/>
</dbReference>
<keyword evidence="4" id="KW-1185">Reference proteome</keyword>
<protein>
    <recommendedName>
        <fullName evidence="2">Beta-galactosidase trimerisation domain-containing protein</fullName>
    </recommendedName>
</protein>
<dbReference type="EMBL" id="CAJVCE010000022">
    <property type="protein sequence ID" value="CAG7654414.1"/>
    <property type="molecule type" value="Genomic_DNA"/>
</dbReference>
<evidence type="ECO:0000256" key="1">
    <source>
        <dbReference type="SAM" id="SignalP"/>
    </source>
</evidence>